<feature type="signal peptide" evidence="1">
    <location>
        <begin position="1"/>
        <end position="16"/>
    </location>
</feature>
<dbReference type="InterPro" id="IPR003677">
    <property type="entry name" value="ANIS5_cation-bd"/>
</dbReference>
<keyword evidence="1" id="KW-0732">Signal</keyword>
<sequence>MILFSFICVLFFYVNGAKFQAYCCDEPMLGYTFLKSASREARKAFQTITVDMYTLPRSNVSTKMQQWAAKYNMTVQFNEYLKSKVSGEQERQKAISSVLLKLPEFLTKISDIKQDQGLSEVAASQELNKLFNTANRNLADVACCIYGQIPNPNGFYQGNYYYSDDGDFYEDDEMMRKGSYPRHYAGSDLSPKHRGRKR</sequence>
<feature type="domain" description="SXP/RAL-2 family protein Ani s 5-like cation-binding" evidence="2">
    <location>
        <begin position="40"/>
        <end position="139"/>
    </location>
</feature>
<dbReference type="AlphaFoldDB" id="A0A0K0DKF4"/>
<dbReference type="Proteomes" id="UP000035642">
    <property type="component" value="Unassembled WGS sequence"/>
</dbReference>
<dbReference type="STRING" id="6313.A0A0K0DKF4"/>
<accession>A0A0K0DKF4</accession>
<protein>
    <submittedName>
        <fullName evidence="4">DUF148 domain-containing protein</fullName>
    </submittedName>
</protein>
<dbReference type="PANTHER" id="PTHR21593">
    <property type="entry name" value="PRION-LIKE- Q/N-RICH -DOMAIN-BEARING PROTEIN PROTEIN"/>
    <property type="match status" value="1"/>
</dbReference>
<dbReference type="WBParaSite" id="ACAC_0001198701-mRNA-1">
    <property type="protein sequence ID" value="ACAC_0001198701-mRNA-1"/>
    <property type="gene ID" value="ACAC_0001198701"/>
</dbReference>
<dbReference type="PANTHER" id="PTHR21593:SF36">
    <property type="entry name" value="DUF148 DOMAIN-CONTAINING PROTEIN-RELATED"/>
    <property type="match status" value="1"/>
</dbReference>
<reference evidence="4" key="2">
    <citation type="submission" date="2017-02" db="UniProtKB">
        <authorList>
            <consortium name="WormBaseParasite"/>
        </authorList>
    </citation>
    <scope>IDENTIFICATION</scope>
</reference>
<dbReference type="InterPro" id="IPR052823">
    <property type="entry name" value="SXP/RAL-2_related"/>
</dbReference>
<evidence type="ECO:0000259" key="2">
    <source>
        <dbReference type="Pfam" id="PF02520"/>
    </source>
</evidence>
<keyword evidence="3" id="KW-1185">Reference proteome</keyword>
<evidence type="ECO:0000313" key="3">
    <source>
        <dbReference type="Proteomes" id="UP000035642"/>
    </source>
</evidence>
<dbReference type="Pfam" id="PF02520">
    <property type="entry name" value="ANIS5_cation-bd"/>
    <property type="match status" value="1"/>
</dbReference>
<reference evidence="3" key="1">
    <citation type="submission" date="2012-09" db="EMBL/GenBank/DDBJ databases">
        <authorList>
            <person name="Martin A.A."/>
        </authorList>
    </citation>
    <scope>NUCLEOTIDE SEQUENCE</scope>
</reference>
<proteinExistence type="predicted"/>
<name>A0A0K0DKF4_ANGCA</name>
<evidence type="ECO:0000256" key="1">
    <source>
        <dbReference type="SAM" id="SignalP"/>
    </source>
</evidence>
<feature type="chain" id="PRO_5005326789" evidence="1">
    <location>
        <begin position="17"/>
        <end position="198"/>
    </location>
</feature>
<evidence type="ECO:0000313" key="4">
    <source>
        <dbReference type="WBParaSite" id="ACAC_0001198701-mRNA-1"/>
    </source>
</evidence>
<organism evidence="3 4">
    <name type="scientific">Angiostrongylus cantonensis</name>
    <name type="common">Rat lungworm</name>
    <dbReference type="NCBI Taxonomy" id="6313"/>
    <lineage>
        <taxon>Eukaryota</taxon>
        <taxon>Metazoa</taxon>
        <taxon>Ecdysozoa</taxon>
        <taxon>Nematoda</taxon>
        <taxon>Chromadorea</taxon>
        <taxon>Rhabditida</taxon>
        <taxon>Rhabditina</taxon>
        <taxon>Rhabditomorpha</taxon>
        <taxon>Strongyloidea</taxon>
        <taxon>Metastrongylidae</taxon>
        <taxon>Angiostrongylus</taxon>
    </lineage>
</organism>